<keyword evidence="8 13" id="KW-0812">Transmembrane</keyword>
<comment type="caution">
    <text evidence="16">The sequence shown here is derived from an EMBL/GenBank/DDBJ whole genome shotgun (WGS) entry which is preliminary data.</text>
</comment>
<evidence type="ECO:0000256" key="2">
    <source>
        <dbReference type="ARBA" id="ARBA00007379"/>
    </source>
</evidence>
<evidence type="ECO:0000256" key="8">
    <source>
        <dbReference type="ARBA" id="ARBA00022692"/>
    </source>
</evidence>
<dbReference type="EMBL" id="CADCXN010000080">
    <property type="protein sequence ID" value="CAA9891775.1"/>
    <property type="molecule type" value="Genomic_DNA"/>
</dbReference>
<dbReference type="GO" id="GO:0032153">
    <property type="term" value="C:cell division site"/>
    <property type="evidence" value="ECO:0007669"/>
    <property type="project" value="TreeGrafter"/>
</dbReference>
<name>A0A8S0YAF5_9GAMM</name>
<evidence type="ECO:0000259" key="14">
    <source>
        <dbReference type="Pfam" id="PF02687"/>
    </source>
</evidence>
<feature type="transmembrane region" description="Helical" evidence="13">
    <location>
        <begin position="295"/>
        <end position="320"/>
    </location>
</feature>
<gene>
    <name evidence="16" type="ORF">METHB2_50046</name>
</gene>
<comment type="similarity">
    <text evidence="2 12">Belongs to the ABC-4 integral membrane protein family. FtsX subfamily.</text>
</comment>
<dbReference type="AlphaFoldDB" id="A0A8S0YAF5"/>
<dbReference type="PANTHER" id="PTHR47755:SF1">
    <property type="entry name" value="CELL DIVISION PROTEIN FTSX"/>
    <property type="match status" value="1"/>
</dbReference>
<protein>
    <recommendedName>
        <fullName evidence="4 12">Cell division protein FtsX</fullName>
    </recommendedName>
</protein>
<comment type="function">
    <text evidence="12">Part of the ABC transporter FtsEX involved in cellular division.</text>
</comment>
<feature type="transmembrane region" description="Helical" evidence="13">
    <location>
        <begin position="255"/>
        <end position="275"/>
    </location>
</feature>
<evidence type="ECO:0000256" key="1">
    <source>
        <dbReference type="ARBA" id="ARBA00004429"/>
    </source>
</evidence>
<feature type="transmembrane region" description="Helical" evidence="13">
    <location>
        <begin position="204"/>
        <end position="222"/>
    </location>
</feature>
<comment type="subcellular location">
    <subcellularLocation>
        <location evidence="1">Cell inner membrane</location>
        <topology evidence="1">Multi-pass membrane protein</topology>
    </subcellularLocation>
</comment>
<evidence type="ECO:0000256" key="4">
    <source>
        <dbReference type="ARBA" id="ARBA00021907"/>
    </source>
</evidence>
<evidence type="ECO:0000259" key="15">
    <source>
        <dbReference type="Pfam" id="PF18075"/>
    </source>
</evidence>
<feature type="domain" description="ABC3 transporter permease C-terminal" evidence="14">
    <location>
        <begin position="205"/>
        <end position="321"/>
    </location>
</feature>
<evidence type="ECO:0000256" key="5">
    <source>
        <dbReference type="ARBA" id="ARBA00022475"/>
    </source>
</evidence>
<keyword evidence="7 12" id="KW-0132">Cell division</keyword>
<evidence type="ECO:0000256" key="7">
    <source>
        <dbReference type="ARBA" id="ARBA00022618"/>
    </source>
</evidence>
<dbReference type="Proteomes" id="UP000494216">
    <property type="component" value="Unassembled WGS sequence"/>
</dbReference>
<dbReference type="GO" id="GO:0051301">
    <property type="term" value="P:cell division"/>
    <property type="evidence" value="ECO:0007669"/>
    <property type="project" value="UniProtKB-KW"/>
</dbReference>
<keyword evidence="17" id="KW-1185">Reference proteome</keyword>
<keyword evidence="9 13" id="KW-1133">Transmembrane helix</keyword>
<keyword evidence="11 12" id="KW-0131">Cell cycle</keyword>
<reference evidence="16 17" key="1">
    <citation type="submission" date="2020-02" db="EMBL/GenBank/DDBJ databases">
        <authorList>
            <person name="Hogendoorn C."/>
        </authorList>
    </citation>
    <scope>NUCLEOTIDE SEQUENCE [LARGE SCALE GENOMIC DNA]</scope>
    <source>
        <strain evidence="16">METHB21</strain>
    </source>
</reference>
<dbReference type="PANTHER" id="PTHR47755">
    <property type="entry name" value="CELL DIVISION PROTEIN FTSX"/>
    <property type="match status" value="1"/>
</dbReference>
<comment type="subunit">
    <text evidence="3">Forms a membrane-associated complex with FtsE.</text>
</comment>
<feature type="transmembrane region" description="Helical" evidence="13">
    <location>
        <begin position="50"/>
        <end position="73"/>
    </location>
</feature>
<keyword evidence="6 12" id="KW-0997">Cell inner membrane</keyword>
<evidence type="ECO:0000256" key="13">
    <source>
        <dbReference type="SAM" id="Phobius"/>
    </source>
</evidence>
<keyword evidence="5 12" id="KW-1003">Cell membrane</keyword>
<dbReference type="RefSeq" id="WP_174626609.1">
    <property type="nucleotide sequence ID" value="NZ_CADCXN010000080.1"/>
</dbReference>
<evidence type="ECO:0000256" key="3">
    <source>
        <dbReference type="ARBA" id="ARBA00011160"/>
    </source>
</evidence>
<dbReference type="GO" id="GO:0005886">
    <property type="term" value="C:plasma membrane"/>
    <property type="evidence" value="ECO:0007669"/>
    <property type="project" value="UniProtKB-SubCell"/>
</dbReference>
<dbReference type="InterPro" id="IPR047590">
    <property type="entry name" value="FtsX_proteobact-type"/>
</dbReference>
<dbReference type="InterPro" id="IPR003838">
    <property type="entry name" value="ABC3_permease_C"/>
</dbReference>
<evidence type="ECO:0000256" key="12">
    <source>
        <dbReference type="PIRNR" id="PIRNR003097"/>
    </source>
</evidence>
<dbReference type="InterPro" id="IPR004513">
    <property type="entry name" value="FtsX"/>
</dbReference>
<evidence type="ECO:0000256" key="6">
    <source>
        <dbReference type="ARBA" id="ARBA00022519"/>
    </source>
</evidence>
<organism evidence="16 17">
    <name type="scientific">Candidatus Methylobacter favarea</name>
    <dbReference type="NCBI Taxonomy" id="2707345"/>
    <lineage>
        <taxon>Bacteria</taxon>
        <taxon>Pseudomonadati</taxon>
        <taxon>Pseudomonadota</taxon>
        <taxon>Gammaproteobacteria</taxon>
        <taxon>Methylococcales</taxon>
        <taxon>Methylococcaceae</taxon>
        <taxon>Methylobacter</taxon>
    </lineage>
</organism>
<dbReference type="Gene3D" id="3.30.70.3040">
    <property type="match status" value="1"/>
</dbReference>
<evidence type="ECO:0000256" key="10">
    <source>
        <dbReference type="ARBA" id="ARBA00023136"/>
    </source>
</evidence>
<evidence type="ECO:0000256" key="9">
    <source>
        <dbReference type="ARBA" id="ARBA00022989"/>
    </source>
</evidence>
<dbReference type="NCBIfam" id="TIGR00439">
    <property type="entry name" value="FtsX_Gneg"/>
    <property type="match status" value="1"/>
</dbReference>
<keyword evidence="10 12" id="KW-0472">Membrane</keyword>
<dbReference type="PIRSF" id="PIRSF003097">
    <property type="entry name" value="FtsX"/>
    <property type="match status" value="1"/>
</dbReference>
<feature type="domain" description="FtsX extracellular" evidence="15">
    <location>
        <begin position="88"/>
        <end position="180"/>
    </location>
</feature>
<evidence type="ECO:0000313" key="16">
    <source>
        <dbReference type="EMBL" id="CAA9891775.1"/>
    </source>
</evidence>
<sequence length="330" mass="37237">MRQIKKTPARQEVRQTQTSGGDFVDKLHAYRDLHAHALFSSLGRLAASKFTSIMTITVLAIAISLASGFYLLVANLQQLTGNLETSNRISLFLKDNVSAAKASKFADSIRKKADVQEVKLITKDQALKEFQTYSGFGSAINALEKNPLPIVLEVIPQNILEDRQEFENLLENFRQEPDVDFAQMDMQWVKRLQSFMDMARRGGMLLSVLLGVGVLFITGNTIRLELYNRREEVVIAKLVGATNAFIRRPFLYSGFWIGFFSGVAAWFIVTIMMLILRQSVEKLSELYDGAFHMLFLSFTETLAMLFISSLLSISGSWIVVSFQLQQLKPE</sequence>
<proteinExistence type="inferred from homology"/>
<evidence type="ECO:0000313" key="17">
    <source>
        <dbReference type="Proteomes" id="UP000494216"/>
    </source>
</evidence>
<evidence type="ECO:0000256" key="11">
    <source>
        <dbReference type="ARBA" id="ARBA00023306"/>
    </source>
</evidence>
<accession>A0A8S0YAF5</accession>
<dbReference type="Pfam" id="PF02687">
    <property type="entry name" value="FtsX"/>
    <property type="match status" value="1"/>
</dbReference>
<dbReference type="Pfam" id="PF18075">
    <property type="entry name" value="FtsX_ECD"/>
    <property type="match status" value="1"/>
</dbReference>
<dbReference type="InterPro" id="IPR040690">
    <property type="entry name" value="FtsX_ECD"/>
</dbReference>